<dbReference type="GO" id="GO:0005634">
    <property type="term" value="C:nucleus"/>
    <property type="evidence" value="ECO:0007669"/>
    <property type="project" value="TreeGrafter"/>
</dbReference>
<proteinExistence type="predicted"/>
<reference evidence="3" key="1">
    <citation type="submission" date="2022-12" db="EMBL/GenBank/DDBJ databases">
        <title>Draft genome assemblies for two species of Escallonia (Escalloniales).</title>
        <authorList>
            <person name="Chanderbali A."/>
            <person name="Dervinis C."/>
            <person name="Anghel I."/>
            <person name="Soltis D."/>
            <person name="Soltis P."/>
            <person name="Zapata F."/>
        </authorList>
    </citation>
    <scope>NUCLEOTIDE SEQUENCE</scope>
    <source>
        <strain evidence="3">UCBG92.1500</strain>
        <tissue evidence="3">Leaf</tissue>
    </source>
</reference>
<dbReference type="GO" id="GO:0005516">
    <property type="term" value="F:calmodulin binding"/>
    <property type="evidence" value="ECO:0007669"/>
    <property type="project" value="InterPro"/>
</dbReference>
<dbReference type="InterPro" id="IPR046830">
    <property type="entry name" value="Calmod_bind_M"/>
</dbReference>
<evidence type="ECO:0000313" key="4">
    <source>
        <dbReference type="Proteomes" id="UP001187471"/>
    </source>
</evidence>
<accession>A0AA88QA78</accession>
<dbReference type="GO" id="GO:0080142">
    <property type="term" value="P:regulation of salicylic acid biosynthetic process"/>
    <property type="evidence" value="ECO:0007669"/>
    <property type="project" value="TreeGrafter"/>
</dbReference>
<evidence type="ECO:0000259" key="2">
    <source>
        <dbReference type="Pfam" id="PF20451"/>
    </source>
</evidence>
<gene>
    <name evidence="3" type="ORF">RJ640_005285</name>
</gene>
<dbReference type="Proteomes" id="UP001187471">
    <property type="component" value="Unassembled WGS sequence"/>
</dbReference>
<organism evidence="3 4">
    <name type="scientific">Escallonia rubra</name>
    <dbReference type="NCBI Taxonomy" id="112253"/>
    <lineage>
        <taxon>Eukaryota</taxon>
        <taxon>Viridiplantae</taxon>
        <taxon>Streptophyta</taxon>
        <taxon>Embryophyta</taxon>
        <taxon>Tracheophyta</taxon>
        <taxon>Spermatophyta</taxon>
        <taxon>Magnoliopsida</taxon>
        <taxon>eudicotyledons</taxon>
        <taxon>Gunneridae</taxon>
        <taxon>Pentapetalae</taxon>
        <taxon>asterids</taxon>
        <taxon>campanulids</taxon>
        <taxon>Escalloniales</taxon>
        <taxon>Escalloniaceae</taxon>
        <taxon>Escallonia</taxon>
    </lineage>
</organism>
<dbReference type="EMBL" id="JAVXUO010003230">
    <property type="protein sequence ID" value="KAK2965122.1"/>
    <property type="molecule type" value="Genomic_DNA"/>
</dbReference>
<sequence length="297" mass="33427">MYQNSSTPIHQAIREKNKKKILFDSAVGIWSPSSDLSKASLHQMVKEELAGEKLLPPLTRSSENPIHTSDPRSFKLQFRNKICSQVFTKETIQGVGGASITVAIVDCHTGQVVTSGPAASAEVDIMVLKGDPDYVNGEDWTSEVFENKIFREKIKGRKNLLQGSLRRKLENGVSSVGEIHFTQNRNWMEKSHFRLGARVVNNDLRVAVKEAKTDPFLVKDKRKKYDPKRLRQVNINTVQDFLTSFNNDPERLQQILGPGAKLKVPVDHARTCIVTDKIYPYNSPNLAPNMNSCNVRD</sequence>
<dbReference type="GO" id="GO:0043565">
    <property type="term" value="F:sequence-specific DNA binding"/>
    <property type="evidence" value="ECO:0007669"/>
    <property type="project" value="TreeGrafter"/>
</dbReference>
<dbReference type="AlphaFoldDB" id="A0AA88QA78"/>
<dbReference type="InterPro" id="IPR012416">
    <property type="entry name" value="CBP60"/>
</dbReference>
<feature type="domain" description="Calmodulin binding protein-like N-terminal" evidence="1">
    <location>
        <begin position="74"/>
        <end position="221"/>
    </location>
</feature>
<feature type="domain" description="Calmodulin binding protein central" evidence="2">
    <location>
        <begin position="228"/>
        <end position="272"/>
    </location>
</feature>
<dbReference type="Pfam" id="PF20451">
    <property type="entry name" value="Calmod_bind_M"/>
    <property type="match status" value="1"/>
</dbReference>
<dbReference type="InterPro" id="IPR046831">
    <property type="entry name" value="Calmodulin_bind_N"/>
</dbReference>
<keyword evidence="4" id="KW-1185">Reference proteome</keyword>
<comment type="caution">
    <text evidence="3">The sequence shown here is derived from an EMBL/GenBank/DDBJ whole genome shotgun (WGS) entry which is preliminary data.</text>
</comment>
<dbReference type="PANTHER" id="PTHR31713">
    <property type="entry name" value="OS02G0177800 PROTEIN"/>
    <property type="match status" value="1"/>
</dbReference>
<dbReference type="Pfam" id="PF07887">
    <property type="entry name" value="Calmodulin_bind"/>
    <property type="match status" value="1"/>
</dbReference>
<evidence type="ECO:0000259" key="1">
    <source>
        <dbReference type="Pfam" id="PF07887"/>
    </source>
</evidence>
<dbReference type="GO" id="GO:0003700">
    <property type="term" value="F:DNA-binding transcription factor activity"/>
    <property type="evidence" value="ECO:0007669"/>
    <property type="project" value="TreeGrafter"/>
</dbReference>
<evidence type="ECO:0000313" key="3">
    <source>
        <dbReference type="EMBL" id="KAK2965122.1"/>
    </source>
</evidence>
<protein>
    <submittedName>
        <fullName evidence="3">Uncharacterized protein</fullName>
    </submittedName>
</protein>
<name>A0AA88QA78_9ASTE</name>
<dbReference type="PANTHER" id="PTHR31713:SF14">
    <property type="entry name" value="CALMODULIN-BINDING PROTEIN 60 A"/>
    <property type="match status" value="1"/>
</dbReference>